<evidence type="ECO:0000313" key="6">
    <source>
        <dbReference type="Proteomes" id="UP000199126"/>
    </source>
</evidence>
<dbReference type="SUPFAM" id="SSF143968">
    <property type="entry name" value="UbiD C-terminal domain-like"/>
    <property type="match status" value="1"/>
</dbReference>
<protein>
    <submittedName>
        <fullName evidence="5">4-hydroxy-3-polyprenylbenzoate decarboxylase</fullName>
    </submittedName>
</protein>
<evidence type="ECO:0000259" key="4">
    <source>
        <dbReference type="Pfam" id="PF20696"/>
    </source>
</evidence>
<feature type="domain" description="3-octaprenyl-4-hydroxybenzoate carboxy-lyase-like Rift-related" evidence="2">
    <location>
        <begin position="180"/>
        <end position="284"/>
    </location>
</feature>
<reference evidence="6" key="1">
    <citation type="submission" date="2016-10" db="EMBL/GenBank/DDBJ databases">
        <authorList>
            <person name="Varghese N."/>
            <person name="Submissions S."/>
        </authorList>
    </citation>
    <scope>NUCLEOTIDE SEQUENCE [LARGE SCALE GENOMIC DNA]</scope>
    <source>
        <strain evidence="6">CGMCC 1.10121</strain>
    </source>
</reference>
<dbReference type="InterPro" id="IPR049383">
    <property type="entry name" value="UbiD-like_N"/>
</dbReference>
<dbReference type="Pfam" id="PF20696">
    <property type="entry name" value="UbiD_C"/>
    <property type="match status" value="1"/>
</dbReference>
<gene>
    <name evidence="5" type="ORF">SAMN04487948_11061</name>
</gene>
<organism evidence="5 6">
    <name type="scientific">Halogranum amylolyticum</name>
    <dbReference type="NCBI Taxonomy" id="660520"/>
    <lineage>
        <taxon>Archaea</taxon>
        <taxon>Methanobacteriati</taxon>
        <taxon>Methanobacteriota</taxon>
        <taxon>Stenosarchaea group</taxon>
        <taxon>Halobacteria</taxon>
        <taxon>Halobacteriales</taxon>
        <taxon>Haloferacaceae</taxon>
    </lineage>
</organism>
<feature type="domain" description="3-octaprenyl-4-hydroxybenzoate carboxy-lyase-like C-terminal" evidence="4">
    <location>
        <begin position="295"/>
        <end position="417"/>
    </location>
</feature>
<dbReference type="EMBL" id="FODV01000010">
    <property type="protein sequence ID" value="SEP00220.1"/>
    <property type="molecule type" value="Genomic_DNA"/>
</dbReference>
<dbReference type="RefSeq" id="WP_089825996.1">
    <property type="nucleotide sequence ID" value="NZ_FODV01000010.1"/>
</dbReference>
<feature type="domain" description="3-octaprenyl-4-hydroxybenzoate carboxy-lyase-like N-terminal" evidence="3">
    <location>
        <begin position="9"/>
        <end position="87"/>
    </location>
</feature>
<dbReference type="GO" id="GO:0033494">
    <property type="term" value="P:ferulate metabolic process"/>
    <property type="evidence" value="ECO:0007669"/>
    <property type="project" value="TreeGrafter"/>
</dbReference>
<dbReference type="Pfam" id="PF20695">
    <property type="entry name" value="UbiD_N"/>
    <property type="match status" value="1"/>
</dbReference>
<dbReference type="InterPro" id="IPR049381">
    <property type="entry name" value="UbiD-like_C"/>
</dbReference>
<dbReference type="InterPro" id="IPR002830">
    <property type="entry name" value="UbiD"/>
</dbReference>
<dbReference type="SUPFAM" id="SSF50475">
    <property type="entry name" value="FMN-binding split barrel"/>
    <property type="match status" value="1"/>
</dbReference>
<name>A0A1H8UAG3_9EURY</name>
<dbReference type="InterPro" id="IPR048304">
    <property type="entry name" value="UbiD_Rift_dom"/>
</dbReference>
<accession>A0A1H8UAG3</accession>
<dbReference type="GO" id="GO:0046281">
    <property type="term" value="P:cinnamic acid catabolic process"/>
    <property type="evidence" value="ECO:0007669"/>
    <property type="project" value="TreeGrafter"/>
</dbReference>
<dbReference type="OrthoDB" id="198775at2157"/>
<dbReference type="PANTHER" id="PTHR30108:SF17">
    <property type="entry name" value="FERULIC ACID DECARBOXYLASE 1"/>
    <property type="match status" value="1"/>
</dbReference>
<dbReference type="AlphaFoldDB" id="A0A1H8UAG3"/>
<evidence type="ECO:0000256" key="1">
    <source>
        <dbReference type="ARBA" id="ARBA00010021"/>
    </source>
</evidence>
<sequence>MTSLRDHVAALDEAGALLTIEESVHWTTDLPAMAAEAVRESGPALCFENVSERTRVVSGVYGGPDQMQPRAVKPWSRTALALDVDDEYTTLVRHISQADPSNSSLREGELNAESRDGDLFALGLPSLGDSNTPTISLGLLAVSTGDEPTWAPVSAEVTRGDRLEAVLPEELAQSLSAGSSVTVALGVPLASLVAATLRWTGDTGFSNPIAIANALDEFPLATTDGGLVPASSELVFEGTVTNADVEGGDGPVESWEHATSTSTVALQVSSVATREDPIVPFSPLGAPLADDVHLLSLVESARLFRRVNHYWGVEPVKWVSIPVETKLGVCLISSEILYAGFEWQLANTLFSFSQLFDKVIVLDEDTPPANLARAFDDIWVKAHPSHDWQFSDPSAPAATVTRYRRGGETGSRLYIDATWDPRWNDEYIAPRVGFEASFPEDVREFVTEQWNEMGFENPLE</sequence>
<dbReference type="Proteomes" id="UP000199126">
    <property type="component" value="Unassembled WGS sequence"/>
</dbReference>
<dbReference type="Pfam" id="PF01977">
    <property type="entry name" value="UbiD"/>
    <property type="match status" value="1"/>
</dbReference>
<evidence type="ECO:0000313" key="5">
    <source>
        <dbReference type="EMBL" id="SEP00220.1"/>
    </source>
</evidence>
<dbReference type="GO" id="GO:0016831">
    <property type="term" value="F:carboxy-lyase activity"/>
    <property type="evidence" value="ECO:0007669"/>
    <property type="project" value="InterPro"/>
</dbReference>
<dbReference type="GO" id="GO:0005737">
    <property type="term" value="C:cytoplasm"/>
    <property type="evidence" value="ECO:0007669"/>
    <property type="project" value="TreeGrafter"/>
</dbReference>
<evidence type="ECO:0000259" key="3">
    <source>
        <dbReference type="Pfam" id="PF20695"/>
    </source>
</evidence>
<evidence type="ECO:0000259" key="2">
    <source>
        <dbReference type="Pfam" id="PF01977"/>
    </source>
</evidence>
<keyword evidence="6" id="KW-1185">Reference proteome</keyword>
<dbReference type="Gene3D" id="3.40.1670.10">
    <property type="entry name" value="UbiD C-terminal domain-like"/>
    <property type="match status" value="1"/>
</dbReference>
<dbReference type="PANTHER" id="PTHR30108">
    <property type="entry name" value="3-OCTAPRENYL-4-HYDROXYBENZOATE CARBOXY-LYASE-RELATED"/>
    <property type="match status" value="1"/>
</dbReference>
<comment type="similarity">
    <text evidence="1">Belongs to the UbiD family.</text>
</comment>
<proteinExistence type="inferred from homology"/>